<dbReference type="EMBL" id="CM041543">
    <property type="protein sequence ID" value="KAI3363715.1"/>
    <property type="molecule type" value="Genomic_DNA"/>
</dbReference>
<evidence type="ECO:0000313" key="1">
    <source>
        <dbReference type="EMBL" id="KAI3363715.1"/>
    </source>
</evidence>
<reference evidence="1" key="1">
    <citation type="submission" date="2022-04" db="EMBL/GenBank/DDBJ databases">
        <title>Jade perch genome.</title>
        <authorList>
            <person name="Chao B."/>
        </authorList>
    </citation>
    <scope>NUCLEOTIDE SEQUENCE</scope>
    <source>
        <strain evidence="1">CB-2022</strain>
    </source>
</reference>
<dbReference type="Proteomes" id="UP000831701">
    <property type="component" value="Chromosome 13"/>
</dbReference>
<name>A0ACB8W7S2_9TELE</name>
<comment type="caution">
    <text evidence="1">The sequence shown here is derived from an EMBL/GenBank/DDBJ whole genome shotgun (WGS) entry which is preliminary data.</text>
</comment>
<gene>
    <name evidence="1" type="ORF">L3Q82_001331</name>
</gene>
<evidence type="ECO:0000313" key="2">
    <source>
        <dbReference type="Proteomes" id="UP000831701"/>
    </source>
</evidence>
<accession>A0ACB8W7S2</accession>
<keyword evidence="2" id="KW-1185">Reference proteome</keyword>
<protein>
    <submittedName>
        <fullName evidence="1">Uncharacterized protein</fullName>
    </submittedName>
</protein>
<sequence length="453" mass="49770">MRLQQEKDRLQARRQQLAPDISGGVRCLPRCQDKAGYCLPTSATWLWPPPPSSPHLLLLLLTPPPPPPPPPLWVVPISVKKALLGLIPTRRRTQGSSPQRRPGQPPPPDGTLSSFVRSLCAFSLRCMENEKRCVGTFCSPEAPSVVASRACRTPMPETRDPYRGSDFRSVKCDDWKLGAPGHQALNFDPYLSGLSSLSDPPPETEVRYERLTGKDAERKLKLANLLFKSLLTTYKLSETRLATLYANKCVSGEKTHKHATLKSLVTMTDTSNMSRFGQIIPLRETRNLGVSEAKAGSDPITDSLILVWLPFCSVSPGIVLIPVLHNRAMWPFSKRGPPMCLFRDPGPNTETSPSISGHIIRKDFYSFPMLSRGSRSEAQQRGSMVEAAQGDSSPFGEGGLVGSRSLRTFSSQGPVAETAVRGARGQEVEGRRRGSAFFVEGCIVTTHHLSLPR</sequence>
<proteinExistence type="predicted"/>
<organism evidence="1 2">
    <name type="scientific">Scortum barcoo</name>
    <name type="common">barcoo grunter</name>
    <dbReference type="NCBI Taxonomy" id="214431"/>
    <lineage>
        <taxon>Eukaryota</taxon>
        <taxon>Metazoa</taxon>
        <taxon>Chordata</taxon>
        <taxon>Craniata</taxon>
        <taxon>Vertebrata</taxon>
        <taxon>Euteleostomi</taxon>
        <taxon>Actinopterygii</taxon>
        <taxon>Neopterygii</taxon>
        <taxon>Teleostei</taxon>
        <taxon>Neoteleostei</taxon>
        <taxon>Acanthomorphata</taxon>
        <taxon>Eupercaria</taxon>
        <taxon>Centrarchiformes</taxon>
        <taxon>Terapontoidei</taxon>
        <taxon>Terapontidae</taxon>
        <taxon>Scortum</taxon>
    </lineage>
</organism>